<dbReference type="Ensembl" id="ENSNPET00000011691.1">
    <property type="protein sequence ID" value="ENSNPEP00000011403.1"/>
    <property type="gene ID" value="ENSNPEG00000008557.1"/>
</dbReference>
<reference evidence="5" key="2">
    <citation type="submission" date="2025-09" db="UniProtKB">
        <authorList>
            <consortium name="Ensembl"/>
        </authorList>
    </citation>
    <scope>IDENTIFICATION</scope>
</reference>
<keyword evidence="6" id="KW-1185">Reference proteome</keyword>
<protein>
    <recommendedName>
        <fullName evidence="7">TNFAIP3-interacting protein 3</fullName>
    </recommendedName>
</protein>
<evidence type="ECO:0000256" key="2">
    <source>
        <dbReference type="SAM" id="Coils"/>
    </source>
</evidence>
<evidence type="ECO:0000313" key="5">
    <source>
        <dbReference type="Ensembl" id="ENSNPEP00000011403.1"/>
    </source>
</evidence>
<keyword evidence="1 2" id="KW-0175">Coiled coil</keyword>
<feature type="chain" id="PRO_5034376496" description="TNFAIP3-interacting protein 3" evidence="4">
    <location>
        <begin position="18"/>
        <end position="166"/>
    </location>
</feature>
<organism evidence="5 6">
    <name type="scientific">Nothoprocta perdicaria</name>
    <name type="common">Chilean tinamou</name>
    <name type="synonym">Crypturus perdicarius</name>
    <dbReference type="NCBI Taxonomy" id="30464"/>
    <lineage>
        <taxon>Eukaryota</taxon>
        <taxon>Metazoa</taxon>
        <taxon>Chordata</taxon>
        <taxon>Craniata</taxon>
        <taxon>Vertebrata</taxon>
        <taxon>Euteleostomi</taxon>
        <taxon>Archelosauria</taxon>
        <taxon>Archosauria</taxon>
        <taxon>Dinosauria</taxon>
        <taxon>Saurischia</taxon>
        <taxon>Theropoda</taxon>
        <taxon>Coelurosauria</taxon>
        <taxon>Aves</taxon>
        <taxon>Palaeognathae</taxon>
        <taxon>Tinamiformes</taxon>
        <taxon>Tinamidae</taxon>
        <taxon>Nothoprocta</taxon>
    </lineage>
</organism>
<sequence length="166" mass="20041">MLKLFIFKHFIFFFLQSKHILLTKKKTVTADCVEQRILSLERQRRELLEVNKQWDHQFRSMKQRYEKKLVEMKAKLDMSQRRVSELEEERHQNHPENESWQFLGRDGPLQETKEIRILTGALHEMKEENKLLKEKNVSMIKKKEHYECEISRLNKGCVGIWLSAGD</sequence>
<dbReference type="Proteomes" id="UP000694420">
    <property type="component" value="Unplaced"/>
</dbReference>
<dbReference type="GO" id="GO:0043122">
    <property type="term" value="P:regulation of canonical NF-kappaB signal transduction"/>
    <property type="evidence" value="ECO:0007669"/>
    <property type="project" value="UniProtKB-ARBA"/>
</dbReference>
<feature type="coiled-coil region" evidence="2">
    <location>
        <begin position="115"/>
        <end position="142"/>
    </location>
</feature>
<name>A0A8C7ED52_NOTPE</name>
<proteinExistence type="predicted"/>
<evidence type="ECO:0000313" key="6">
    <source>
        <dbReference type="Proteomes" id="UP000694420"/>
    </source>
</evidence>
<dbReference type="GO" id="GO:0071222">
    <property type="term" value="P:cellular response to lipopolysaccharide"/>
    <property type="evidence" value="ECO:0007669"/>
    <property type="project" value="TreeGrafter"/>
</dbReference>
<evidence type="ECO:0000256" key="4">
    <source>
        <dbReference type="SAM" id="SignalP"/>
    </source>
</evidence>
<dbReference type="GO" id="GO:0005737">
    <property type="term" value="C:cytoplasm"/>
    <property type="evidence" value="ECO:0007669"/>
    <property type="project" value="UniProtKB-ARBA"/>
</dbReference>
<evidence type="ECO:0000256" key="3">
    <source>
        <dbReference type="SAM" id="MobiDB-lite"/>
    </source>
</evidence>
<dbReference type="PANTHER" id="PTHR31882:SF2">
    <property type="entry name" value="TNFAIP3-INTERACTING PROTEIN 3"/>
    <property type="match status" value="1"/>
</dbReference>
<feature type="compositionally biased region" description="Basic and acidic residues" evidence="3">
    <location>
        <begin position="81"/>
        <end position="97"/>
    </location>
</feature>
<dbReference type="AlphaFoldDB" id="A0A8C7ED52"/>
<keyword evidence="4" id="KW-0732">Signal</keyword>
<feature type="signal peptide" evidence="4">
    <location>
        <begin position="1"/>
        <end position="17"/>
    </location>
</feature>
<reference evidence="5" key="1">
    <citation type="submission" date="2025-08" db="UniProtKB">
        <authorList>
            <consortium name="Ensembl"/>
        </authorList>
    </citation>
    <scope>IDENTIFICATION</scope>
</reference>
<evidence type="ECO:0000256" key="1">
    <source>
        <dbReference type="ARBA" id="ARBA00023054"/>
    </source>
</evidence>
<evidence type="ECO:0008006" key="7">
    <source>
        <dbReference type="Google" id="ProtNLM"/>
    </source>
</evidence>
<accession>A0A8C7ED52</accession>
<feature type="region of interest" description="Disordered" evidence="3">
    <location>
        <begin position="81"/>
        <end position="103"/>
    </location>
</feature>
<dbReference type="GO" id="GO:0006357">
    <property type="term" value="P:regulation of transcription by RNA polymerase II"/>
    <property type="evidence" value="ECO:0007669"/>
    <property type="project" value="TreeGrafter"/>
</dbReference>
<dbReference type="PANTHER" id="PTHR31882">
    <property type="entry name" value="TNFAIP3-INTERACTING PROTEIN COILED COIL FAMILY MEMBER"/>
    <property type="match status" value="1"/>
</dbReference>